<gene>
    <name evidence="2" type="ORF">GMD42_05520</name>
</gene>
<dbReference type="PRINTS" id="PR00909">
    <property type="entry name" value="SPERMDNBNDNG"/>
</dbReference>
<comment type="caution">
    <text evidence="2">The sequence shown here is derived from an EMBL/GenBank/DDBJ whole genome shotgun (WGS) entry which is preliminary data.</text>
</comment>
<dbReference type="Pfam" id="PF13343">
    <property type="entry name" value="SBP_bac_6"/>
    <property type="match status" value="1"/>
</dbReference>
<dbReference type="Proteomes" id="UP000462362">
    <property type="component" value="Unassembled WGS sequence"/>
</dbReference>
<dbReference type="PIRSF" id="PIRSF002825">
    <property type="entry name" value="CfbpA"/>
    <property type="match status" value="1"/>
</dbReference>
<evidence type="ECO:0000256" key="1">
    <source>
        <dbReference type="ARBA" id="ARBA00022729"/>
    </source>
</evidence>
<dbReference type="InterPro" id="IPR026045">
    <property type="entry name" value="Ferric-bd"/>
</dbReference>
<dbReference type="Gene3D" id="3.40.190.10">
    <property type="entry name" value="Periplasmic binding protein-like II"/>
    <property type="match status" value="2"/>
</dbReference>
<dbReference type="PANTHER" id="PTHR30006">
    <property type="entry name" value="THIAMINE-BINDING PERIPLASMIC PROTEIN-RELATED"/>
    <property type="match status" value="1"/>
</dbReference>
<dbReference type="GO" id="GO:0030288">
    <property type="term" value="C:outer membrane-bounded periplasmic space"/>
    <property type="evidence" value="ECO:0007669"/>
    <property type="project" value="TreeGrafter"/>
</dbReference>
<name>A0A6I3S0P1_9BURK</name>
<dbReference type="CDD" id="cd13544">
    <property type="entry name" value="PBP2_Fbp_like_1"/>
    <property type="match status" value="1"/>
</dbReference>
<evidence type="ECO:0000313" key="2">
    <source>
        <dbReference type="EMBL" id="MTU43086.1"/>
    </source>
</evidence>
<dbReference type="RefSeq" id="WP_008863248.1">
    <property type="nucleotide sequence ID" value="NZ_CAJUON010000018.1"/>
</dbReference>
<proteinExistence type="predicted"/>
<dbReference type="PANTHER" id="PTHR30006:SF2">
    <property type="entry name" value="ABC TRANSPORTER SUBSTRATE-BINDING PROTEIN"/>
    <property type="match status" value="1"/>
</dbReference>
<dbReference type="GO" id="GO:0030975">
    <property type="term" value="F:thiamine binding"/>
    <property type="evidence" value="ECO:0007669"/>
    <property type="project" value="TreeGrafter"/>
</dbReference>
<reference evidence="2 3" key="1">
    <citation type="journal article" date="2019" name="Nat. Med.">
        <title>A library of human gut bacterial isolates paired with longitudinal multiomics data enables mechanistic microbiome research.</title>
        <authorList>
            <person name="Poyet M."/>
            <person name="Groussin M."/>
            <person name="Gibbons S.M."/>
            <person name="Avila-Pacheco J."/>
            <person name="Jiang X."/>
            <person name="Kearney S.M."/>
            <person name="Perrotta A.R."/>
            <person name="Berdy B."/>
            <person name="Zhao S."/>
            <person name="Lieberman T.D."/>
            <person name="Swanson P.K."/>
            <person name="Smith M."/>
            <person name="Roesemann S."/>
            <person name="Alexander J.E."/>
            <person name="Rich S.A."/>
            <person name="Livny J."/>
            <person name="Vlamakis H."/>
            <person name="Clish C."/>
            <person name="Bullock K."/>
            <person name="Deik A."/>
            <person name="Scott J."/>
            <person name="Pierce K.A."/>
            <person name="Xavier R.J."/>
            <person name="Alm E.J."/>
        </authorList>
    </citation>
    <scope>NUCLEOTIDE SEQUENCE [LARGE SCALE GENOMIC DNA]</scope>
    <source>
        <strain evidence="2 3">BIOML-A2</strain>
    </source>
</reference>
<sequence length="329" mass="36358">MKLLTVAAMAFTLLAGSVNAAEQLNAYSIMPEKYASKVFAEFTKDTGVKVNFMRFSSGEALARLNAEKKNPQVDVMLGGPADTYAAGVKEGIFEQYRPKDSDAIPASLRDPQNHWTGIGIIPLCFLTNTKFLEKNKMHAPESWNDLLDPRYKNNLQMADARTSGTATERIYSLVKVMGEDPAFAYQKKLNGNIQMYTKSGAGGAMPIATGQCGSGIFYIVDALDIQQQGYPVVITYPKDGVSYGIEATGIVKNAKNMDAAKKFVDWAASKKFADFIVANKINYVPTRSDVKTSNPLLDLSKINMKDVDVAWKGEKRKEYTNRWINEVIK</sequence>
<dbReference type="GO" id="GO:0015888">
    <property type="term" value="P:thiamine transport"/>
    <property type="evidence" value="ECO:0007669"/>
    <property type="project" value="TreeGrafter"/>
</dbReference>
<keyword evidence="1" id="KW-0732">Signal</keyword>
<organism evidence="2 3">
    <name type="scientific">Parasutterella excrementihominis</name>
    <dbReference type="NCBI Taxonomy" id="487175"/>
    <lineage>
        <taxon>Bacteria</taxon>
        <taxon>Pseudomonadati</taxon>
        <taxon>Pseudomonadota</taxon>
        <taxon>Betaproteobacteria</taxon>
        <taxon>Burkholderiales</taxon>
        <taxon>Sutterellaceae</taxon>
        <taxon>Parasutterella</taxon>
    </lineage>
</organism>
<dbReference type="EMBL" id="WNCL01000012">
    <property type="protein sequence ID" value="MTU43086.1"/>
    <property type="molecule type" value="Genomic_DNA"/>
</dbReference>
<dbReference type="GeneID" id="43347562"/>
<dbReference type="SUPFAM" id="SSF53850">
    <property type="entry name" value="Periplasmic binding protein-like II"/>
    <property type="match status" value="1"/>
</dbReference>
<dbReference type="GO" id="GO:0030976">
    <property type="term" value="F:thiamine pyrophosphate binding"/>
    <property type="evidence" value="ECO:0007669"/>
    <property type="project" value="TreeGrafter"/>
</dbReference>
<evidence type="ECO:0000313" key="3">
    <source>
        <dbReference type="Proteomes" id="UP000462362"/>
    </source>
</evidence>
<dbReference type="GO" id="GO:0015846">
    <property type="term" value="P:polyamine transport"/>
    <property type="evidence" value="ECO:0007669"/>
    <property type="project" value="InterPro"/>
</dbReference>
<dbReference type="AlphaFoldDB" id="A0A6I3S0P1"/>
<dbReference type="InterPro" id="IPR001188">
    <property type="entry name" value="Sperm_putr-bd"/>
</dbReference>
<protein>
    <submittedName>
        <fullName evidence="2">Extracellular solute-binding protein</fullName>
    </submittedName>
</protein>
<accession>A0A6I3S0P1</accession>
<dbReference type="GO" id="GO:0019808">
    <property type="term" value="F:polyamine binding"/>
    <property type="evidence" value="ECO:0007669"/>
    <property type="project" value="InterPro"/>
</dbReference>